<protein>
    <submittedName>
        <fullName evidence="1">Uncharacterized protein</fullName>
    </submittedName>
</protein>
<dbReference type="EMBL" id="JACBJI010000010">
    <property type="protein sequence ID" value="NYA72699.1"/>
    <property type="molecule type" value="Genomic_DNA"/>
</dbReference>
<dbReference type="Proteomes" id="UP000535020">
    <property type="component" value="Unassembled WGS sequence"/>
</dbReference>
<keyword evidence="2" id="KW-1185">Reference proteome</keyword>
<dbReference type="RefSeq" id="WP_176007507.1">
    <property type="nucleotide sequence ID" value="NZ_JABWMI010000022.1"/>
</dbReference>
<name>A0A7Y8Y4Z5_9FLAO</name>
<dbReference type="AlphaFoldDB" id="A0A7Y8Y4Z5"/>
<proteinExistence type="predicted"/>
<gene>
    <name evidence="1" type="ORF">HZF10_17360</name>
</gene>
<accession>A0A7Y8Y4Z5</accession>
<evidence type="ECO:0000313" key="2">
    <source>
        <dbReference type="Proteomes" id="UP000535020"/>
    </source>
</evidence>
<evidence type="ECO:0000313" key="1">
    <source>
        <dbReference type="EMBL" id="NYA72699.1"/>
    </source>
</evidence>
<sequence length="122" mass="13698">MKTDTFFQSPELNHLVKNHFTLLQSENPKKNLDSVSIRLSGYADVIDLTADLLKVSMMALDTNSPFPEPEANIRGVLSIVLDLLPYEEAALLDKLRHQILSPSEPDWNFILQTVTLSPPPIN</sequence>
<comment type="caution">
    <text evidence="1">The sequence shown here is derived from an EMBL/GenBank/DDBJ whole genome shotgun (WGS) entry which is preliminary data.</text>
</comment>
<reference evidence="1 2" key="1">
    <citation type="submission" date="2020-07" db="EMBL/GenBank/DDBJ databases">
        <authorList>
            <person name="Sun Q."/>
        </authorList>
    </citation>
    <scope>NUCLEOTIDE SEQUENCE [LARGE SCALE GENOMIC DNA]</scope>
    <source>
        <strain evidence="1 2">MAH-1</strain>
    </source>
</reference>
<organism evidence="1 2">
    <name type="scientific">Flavobacterium agri</name>
    <dbReference type="NCBI Taxonomy" id="2743471"/>
    <lineage>
        <taxon>Bacteria</taxon>
        <taxon>Pseudomonadati</taxon>
        <taxon>Bacteroidota</taxon>
        <taxon>Flavobacteriia</taxon>
        <taxon>Flavobacteriales</taxon>
        <taxon>Flavobacteriaceae</taxon>
        <taxon>Flavobacterium</taxon>
    </lineage>
</organism>